<dbReference type="KEGG" id="chih:GWR21_29945"/>
<reference evidence="1 2" key="1">
    <citation type="submission" date="2020-01" db="EMBL/GenBank/DDBJ databases">
        <title>Complete genome sequence of Chitinophaga sp. H33E-04 isolated from quinoa roots.</title>
        <authorList>
            <person name="Weon H.-Y."/>
            <person name="Lee S.A."/>
        </authorList>
    </citation>
    <scope>NUCLEOTIDE SEQUENCE [LARGE SCALE GENOMIC DNA]</scope>
    <source>
        <strain evidence="1 2">H33E-04</strain>
    </source>
</reference>
<accession>A0A6B9ZN03</accession>
<keyword evidence="2" id="KW-1185">Reference proteome</keyword>
<name>A0A6B9ZN03_9BACT</name>
<sequence length="247" mass="26093">MSTKHDSFAPEVAPDTLIAVNTRLLTTSINITQAGQNFVSVSYNTLPGNNPSANGNYLAVWQTNDNSIPWNTPAIKIKKLTGVNSAGDTIIDGINLTANSYLVAYGVGPELSGSGQQKYGNACATAFISALGQPPRDPFSPTIKLNNLGTNSLIVDFRLPVNITPQSNGAWIGLWEADSISYNTQPDYANSITIDKGTGQAFMTDIVIGRDTTYTLGLFLSGWQGSGKINGLGAAAAELTFQSPSDL</sequence>
<dbReference type="EMBL" id="CP048113">
    <property type="protein sequence ID" value="QHS63652.1"/>
    <property type="molecule type" value="Genomic_DNA"/>
</dbReference>
<evidence type="ECO:0000313" key="2">
    <source>
        <dbReference type="Proteomes" id="UP000476411"/>
    </source>
</evidence>
<evidence type="ECO:0000313" key="1">
    <source>
        <dbReference type="EMBL" id="QHS63652.1"/>
    </source>
</evidence>
<proteinExistence type="predicted"/>
<gene>
    <name evidence="1" type="ORF">GWR21_29945</name>
</gene>
<protein>
    <submittedName>
        <fullName evidence="1">Uncharacterized protein</fullName>
    </submittedName>
</protein>
<dbReference type="Proteomes" id="UP000476411">
    <property type="component" value="Chromosome"/>
</dbReference>
<dbReference type="RefSeq" id="WP_162335368.1">
    <property type="nucleotide sequence ID" value="NZ_CP048113.1"/>
</dbReference>
<organism evidence="1 2">
    <name type="scientific">Chitinophaga agri</name>
    <dbReference type="NCBI Taxonomy" id="2703787"/>
    <lineage>
        <taxon>Bacteria</taxon>
        <taxon>Pseudomonadati</taxon>
        <taxon>Bacteroidota</taxon>
        <taxon>Chitinophagia</taxon>
        <taxon>Chitinophagales</taxon>
        <taxon>Chitinophagaceae</taxon>
        <taxon>Chitinophaga</taxon>
    </lineage>
</organism>
<dbReference type="AlphaFoldDB" id="A0A6B9ZN03"/>